<evidence type="ECO:0000256" key="3">
    <source>
        <dbReference type="ARBA" id="ARBA00012744"/>
    </source>
</evidence>
<dbReference type="EC" id="3.2.1.21" evidence="3"/>
<dbReference type="OrthoDB" id="2123594at2759"/>
<dbReference type="Proteomes" id="UP001149954">
    <property type="component" value="Unassembled WGS sequence"/>
</dbReference>
<reference evidence="9" key="2">
    <citation type="journal article" date="2023" name="IMA Fungus">
        <title>Comparative genomic study of the Penicillium genus elucidates a diverse pangenome and 15 lateral gene transfer events.</title>
        <authorList>
            <person name="Petersen C."/>
            <person name="Sorensen T."/>
            <person name="Nielsen M.R."/>
            <person name="Sondergaard T.E."/>
            <person name="Sorensen J.L."/>
            <person name="Fitzpatrick D.A."/>
            <person name="Frisvad J.C."/>
            <person name="Nielsen K.L."/>
        </authorList>
    </citation>
    <scope>NUCLEOTIDE SEQUENCE</scope>
    <source>
        <strain evidence="9">IBT 29495</strain>
    </source>
</reference>
<feature type="domain" description="Glycoside hydrolase family 3 C-terminal" evidence="8">
    <location>
        <begin position="12"/>
        <end position="201"/>
    </location>
</feature>
<gene>
    <name evidence="9" type="ORF">N7463_007977</name>
</gene>
<evidence type="ECO:0000256" key="7">
    <source>
        <dbReference type="ARBA" id="ARBA00023326"/>
    </source>
</evidence>
<evidence type="ECO:0000313" key="9">
    <source>
        <dbReference type="EMBL" id="KAJ5505103.1"/>
    </source>
</evidence>
<evidence type="ECO:0000313" key="10">
    <source>
        <dbReference type="Proteomes" id="UP001149954"/>
    </source>
</evidence>
<comment type="catalytic activity">
    <reaction evidence="1">
        <text>Hydrolysis of terminal, non-reducing beta-D-glucosyl residues with release of beta-D-glucose.</text>
        <dbReference type="EC" id="3.2.1.21"/>
    </reaction>
</comment>
<evidence type="ECO:0000256" key="6">
    <source>
        <dbReference type="ARBA" id="ARBA00023295"/>
    </source>
</evidence>
<dbReference type="EMBL" id="JAPWDS010000003">
    <property type="protein sequence ID" value="KAJ5505103.1"/>
    <property type="molecule type" value="Genomic_DNA"/>
</dbReference>
<name>A0A9W9XXG9_9EURO</name>
<keyword evidence="5" id="KW-0119">Carbohydrate metabolism</keyword>
<reference evidence="9" key="1">
    <citation type="submission" date="2022-12" db="EMBL/GenBank/DDBJ databases">
        <authorList>
            <person name="Petersen C."/>
        </authorList>
    </citation>
    <scope>NUCLEOTIDE SEQUENCE</scope>
    <source>
        <strain evidence="9">IBT 29495</strain>
    </source>
</reference>
<dbReference type="SUPFAM" id="SSF52279">
    <property type="entry name" value="Beta-D-glucan exohydrolase, C-terminal domain"/>
    <property type="match status" value="1"/>
</dbReference>
<keyword evidence="7" id="KW-0624">Polysaccharide degradation</keyword>
<dbReference type="Gene3D" id="3.40.50.1700">
    <property type="entry name" value="Glycoside hydrolase family 3 C-terminal domain"/>
    <property type="match status" value="1"/>
</dbReference>
<organism evidence="9 10">
    <name type="scientific">Penicillium fimorum</name>
    <dbReference type="NCBI Taxonomy" id="1882269"/>
    <lineage>
        <taxon>Eukaryota</taxon>
        <taxon>Fungi</taxon>
        <taxon>Dikarya</taxon>
        <taxon>Ascomycota</taxon>
        <taxon>Pezizomycotina</taxon>
        <taxon>Eurotiomycetes</taxon>
        <taxon>Eurotiomycetidae</taxon>
        <taxon>Eurotiales</taxon>
        <taxon>Aspergillaceae</taxon>
        <taxon>Penicillium</taxon>
    </lineage>
</organism>
<evidence type="ECO:0000256" key="4">
    <source>
        <dbReference type="ARBA" id="ARBA00022801"/>
    </source>
</evidence>
<dbReference type="PANTHER" id="PTHR42715:SF3">
    <property type="entry name" value="BETA-GLUCOSIDASE B-RELATED"/>
    <property type="match status" value="1"/>
</dbReference>
<evidence type="ECO:0000256" key="2">
    <source>
        <dbReference type="ARBA" id="ARBA00005336"/>
    </source>
</evidence>
<comment type="similarity">
    <text evidence="2">Belongs to the glycosyl hydrolase 3 family.</text>
</comment>
<evidence type="ECO:0000256" key="1">
    <source>
        <dbReference type="ARBA" id="ARBA00000448"/>
    </source>
</evidence>
<sequence length="231" mass="25015">MPSVEFLVSDTDSVAEAMKVASEADLAICIVGYDHADEGEYVVPALQQDPVLCKLFPPAVTPKELEMLALLQGKPAGADKSMETALEDEALITAVVGKNPRRVVSIVAAGAVIMEPWESKISAILMSWYGGSEGGHSLADILLGNVDVSGRLPFYIPRDEAHLPFFDRETTSIRYDRWFGQHLLDKLGVDAAFPFGSGLSYTKFAVSEILVESIRGEGPLSKPSLEDYILV</sequence>
<evidence type="ECO:0000256" key="5">
    <source>
        <dbReference type="ARBA" id="ARBA00023277"/>
    </source>
</evidence>
<keyword evidence="10" id="KW-1185">Reference proteome</keyword>
<dbReference type="InterPro" id="IPR050288">
    <property type="entry name" value="Cellulose_deg_GH3"/>
</dbReference>
<accession>A0A9W9XXG9</accession>
<dbReference type="GO" id="GO:0008422">
    <property type="term" value="F:beta-glucosidase activity"/>
    <property type="evidence" value="ECO:0007669"/>
    <property type="project" value="UniProtKB-EC"/>
</dbReference>
<dbReference type="InterPro" id="IPR002772">
    <property type="entry name" value="Glyco_hydro_3_C"/>
</dbReference>
<keyword evidence="4" id="KW-0378">Hydrolase</keyword>
<dbReference type="PANTHER" id="PTHR42715">
    <property type="entry name" value="BETA-GLUCOSIDASE"/>
    <property type="match status" value="1"/>
</dbReference>
<keyword evidence="6" id="KW-0326">Glycosidase</keyword>
<dbReference type="InterPro" id="IPR036881">
    <property type="entry name" value="Glyco_hydro_3_C_sf"/>
</dbReference>
<protein>
    <recommendedName>
        <fullName evidence="3">beta-glucosidase</fullName>
        <ecNumber evidence="3">3.2.1.21</ecNumber>
    </recommendedName>
</protein>
<dbReference type="GO" id="GO:0009251">
    <property type="term" value="P:glucan catabolic process"/>
    <property type="evidence" value="ECO:0007669"/>
    <property type="project" value="TreeGrafter"/>
</dbReference>
<evidence type="ECO:0000259" key="8">
    <source>
        <dbReference type="Pfam" id="PF01915"/>
    </source>
</evidence>
<comment type="caution">
    <text evidence="9">The sequence shown here is derived from an EMBL/GenBank/DDBJ whole genome shotgun (WGS) entry which is preliminary data.</text>
</comment>
<dbReference type="Pfam" id="PF01915">
    <property type="entry name" value="Glyco_hydro_3_C"/>
    <property type="match status" value="1"/>
</dbReference>
<dbReference type="AlphaFoldDB" id="A0A9W9XXG9"/>
<proteinExistence type="inferred from homology"/>